<sequence length="294" mass="33452">MQVAVSSNEYPKPLKSSAVLDKYDQIDVTPSIGTEFHTAKIVKWINASNVDEFLLDLAIKSRPHDLTNDLQRLLMQRLGELTGKPKTSRLHIHPVMNSEGESSGDPEINTISSAQRNNPKRQNTAHWNSDTAFEPVPADYTSLRGLPRSPRPEAEHTVWASGYEINGRLSEPYQRFLETLTSPNVRERAWRPRECRWRTKGYHRVVRANPVTGWKSIYPVGRHVQHINGLTEVESKHMMNSVFHTAILDCDDQGNRFGIRAIGIGEKPYFDPILPAPRRGLLLDSSPWPKKKIH</sequence>
<proteinExistence type="predicted"/>
<keyword evidence="2" id="KW-1185">Reference proteome</keyword>
<dbReference type="EMBL" id="MU003501">
    <property type="protein sequence ID" value="KAF2472719.1"/>
    <property type="molecule type" value="Genomic_DNA"/>
</dbReference>
<evidence type="ECO:0000313" key="2">
    <source>
        <dbReference type="Proteomes" id="UP000799755"/>
    </source>
</evidence>
<organism evidence="1 2">
    <name type="scientific">Lindgomyces ingoldianus</name>
    <dbReference type="NCBI Taxonomy" id="673940"/>
    <lineage>
        <taxon>Eukaryota</taxon>
        <taxon>Fungi</taxon>
        <taxon>Dikarya</taxon>
        <taxon>Ascomycota</taxon>
        <taxon>Pezizomycotina</taxon>
        <taxon>Dothideomycetes</taxon>
        <taxon>Pleosporomycetidae</taxon>
        <taxon>Pleosporales</taxon>
        <taxon>Lindgomycetaceae</taxon>
        <taxon>Lindgomyces</taxon>
    </lineage>
</organism>
<accession>A0ACB6R0A1</accession>
<dbReference type="Proteomes" id="UP000799755">
    <property type="component" value="Unassembled WGS sequence"/>
</dbReference>
<name>A0ACB6R0A1_9PLEO</name>
<gene>
    <name evidence="1" type="ORF">BDR25DRAFT_324070</name>
</gene>
<evidence type="ECO:0000313" key="1">
    <source>
        <dbReference type="EMBL" id="KAF2472719.1"/>
    </source>
</evidence>
<comment type="caution">
    <text evidence="1">The sequence shown here is derived from an EMBL/GenBank/DDBJ whole genome shotgun (WGS) entry which is preliminary data.</text>
</comment>
<protein>
    <submittedName>
        <fullName evidence="1">TauD-domain-containing protein</fullName>
    </submittedName>
</protein>
<reference evidence="1" key="1">
    <citation type="journal article" date="2020" name="Stud. Mycol.">
        <title>101 Dothideomycetes genomes: a test case for predicting lifestyles and emergence of pathogens.</title>
        <authorList>
            <person name="Haridas S."/>
            <person name="Albert R."/>
            <person name="Binder M."/>
            <person name="Bloem J."/>
            <person name="Labutti K."/>
            <person name="Salamov A."/>
            <person name="Andreopoulos B."/>
            <person name="Baker S."/>
            <person name="Barry K."/>
            <person name="Bills G."/>
            <person name="Bluhm B."/>
            <person name="Cannon C."/>
            <person name="Castanera R."/>
            <person name="Culley D."/>
            <person name="Daum C."/>
            <person name="Ezra D."/>
            <person name="Gonzalez J."/>
            <person name="Henrissat B."/>
            <person name="Kuo A."/>
            <person name="Liang C."/>
            <person name="Lipzen A."/>
            <person name="Lutzoni F."/>
            <person name="Magnuson J."/>
            <person name="Mondo S."/>
            <person name="Nolan M."/>
            <person name="Ohm R."/>
            <person name="Pangilinan J."/>
            <person name="Park H.-J."/>
            <person name="Ramirez L."/>
            <person name="Alfaro M."/>
            <person name="Sun H."/>
            <person name="Tritt A."/>
            <person name="Yoshinaga Y."/>
            <person name="Zwiers L.-H."/>
            <person name="Turgeon B."/>
            <person name="Goodwin S."/>
            <person name="Spatafora J."/>
            <person name="Crous P."/>
            <person name="Grigoriev I."/>
        </authorList>
    </citation>
    <scope>NUCLEOTIDE SEQUENCE</scope>
    <source>
        <strain evidence="1">ATCC 200398</strain>
    </source>
</reference>